<organism evidence="1">
    <name type="scientific">Rhizophora mucronata</name>
    <name type="common">Asiatic mangrove</name>
    <dbReference type="NCBI Taxonomy" id="61149"/>
    <lineage>
        <taxon>Eukaryota</taxon>
        <taxon>Viridiplantae</taxon>
        <taxon>Streptophyta</taxon>
        <taxon>Embryophyta</taxon>
        <taxon>Tracheophyta</taxon>
        <taxon>Spermatophyta</taxon>
        <taxon>Magnoliopsida</taxon>
        <taxon>eudicotyledons</taxon>
        <taxon>Gunneridae</taxon>
        <taxon>Pentapetalae</taxon>
        <taxon>rosids</taxon>
        <taxon>fabids</taxon>
        <taxon>Malpighiales</taxon>
        <taxon>Rhizophoraceae</taxon>
        <taxon>Rhizophora</taxon>
    </lineage>
</organism>
<protein>
    <submittedName>
        <fullName evidence="1">Uncharacterized protein</fullName>
    </submittedName>
</protein>
<name>A0A2P2IK80_RHIMU</name>
<dbReference type="AlphaFoldDB" id="A0A2P2IK80"/>
<proteinExistence type="predicted"/>
<dbReference type="EMBL" id="GGEC01001134">
    <property type="protein sequence ID" value="MBW81617.1"/>
    <property type="molecule type" value="Transcribed_RNA"/>
</dbReference>
<evidence type="ECO:0000313" key="1">
    <source>
        <dbReference type="EMBL" id="MBW81617.1"/>
    </source>
</evidence>
<accession>A0A2P2IK80</accession>
<sequence length="96" mass="11320">MFIKYNTDHKKNINITIWLSKIVWTNQLFEEAKLMDPLKCYPPRRGGGRGGRRILHSPCLQIPLILHQRTMNSFKNPYHRPKTMTNQCLNLNPTCQ</sequence>
<reference evidence="1" key="1">
    <citation type="submission" date="2018-02" db="EMBL/GenBank/DDBJ databases">
        <title>Rhizophora mucronata_Transcriptome.</title>
        <authorList>
            <person name="Meera S.P."/>
            <person name="Sreeshan A."/>
            <person name="Augustine A."/>
        </authorList>
    </citation>
    <scope>NUCLEOTIDE SEQUENCE</scope>
    <source>
        <tissue evidence="1">Leaf</tissue>
    </source>
</reference>